<evidence type="ECO:0000256" key="6">
    <source>
        <dbReference type="ARBA" id="ARBA00023125"/>
    </source>
</evidence>
<comment type="similarity">
    <text evidence="1">Belongs to the N(4)/N(6)-methyltransferase family. N(4) subfamily.</text>
</comment>
<protein>
    <recommendedName>
        <fullName evidence="8">Methyltransferase</fullName>
        <ecNumber evidence="8">2.1.1.-</ecNumber>
    </recommendedName>
</protein>
<dbReference type="InterPro" id="IPR001091">
    <property type="entry name" value="RM_Methyltransferase"/>
</dbReference>
<evidence type="ECO:0000256" key="5">
    <source>
        <dbReference type="ARBA" id="ARBA00022747"/>
    </source>
</evidence>
<evidence type="ECO:0000256" key="4">
    <source>
        <dbReference type="ARBA" id="ARBA00022691"/>
    </source>
</evidence>
<dbReference type="GO" id="GO:0032259">
    <property type="term" value="P:methylation"/>
    <property type="evidence" value="ECO:0007669"/>
    <property type="project" value="UniProtKB-KW"/>
</dbReference>
<dbReference type="Proteomes" id="UP000280842">
    <property type="component" value="Unassembled WGS sequence"/>
</dbReference>
<keyword evidence="3 10" id="KW-0808">Transferase</keyword>
<feature type="domain" description="DNA methylase N-4/N-6" evidence="9">
    <location>
        <begin position="92"/>
        <end position="307"/>
    </location>
</feature>
<dbReference type="GO" id="GO:0009307">
    <property type="term" value="P:DNA restriction-modification system"/>
    <property type="evidence" value="ECO:0007669"/>
    <property type="project" value="UniProtKB-KW"/>
</dbReference>
<dbReference type="OrthoDB" id="9773571at2"/>
<organism evidence="10 11">
    <name type="scientific">Hydrogenothermus marinus</name>
    <dbReference type="NCBI Taxonomy" id="133270"/>
    <lineage>
        <taxon>Bacteria</taxon>
        <taxon>Pseudomonadati</taxon>
        <taxon>Aquificota</taxon>
        <taxon>Aquificia</taxon>
        <taxon>Aquificales</taxon>
        <taxon>Hydrogenothermaceae</taxon>
        <taxon>Hydrogenothermus</taxon>
    </lineage>
</organism>
<evidence type="ECO:0000256" key="7">
    <source>
        <dbReference type="ARBA" id="ARBA00049120"/>
    </source>
</evidence>
<dbReference type="GO" id="GO:0003677">
    <property type="term" value="F:DNA binding"/>
    <property type="evidence" value="ECO:0007669"/>
    <property type="project" value="UniProtKB-KW"/>
</dbReference>
<comment type="caution">
    <text evidence="10">The sequence shown here is derived from an EMBL/GenBank/DDBJ whole genome shotgun (WGS) entry which is preliminary data.</text>
</comment>
<dbReference type="GO" id="GO:0008170">
    <property type="term" value="F:N-methyltransferase activity"/>
    <property type="evidence" value="ECO:0007669"/>
    <property type="project" value="InterPro"/>
</dbReference>
<dbReference type="GO" id="GO:0015667">
    <property type="term" value="F:site-specific DNA-methyltransferase (cytosine-N4-specific) activity"/>
    <property type="evidence" value="ECO:0007669"/>
    <property type="project" value="UniProtKB-EC"/>
</dbReference>
<dbReference type="Pfam" id="PF01555">
    <property type="entry name" value="N6_N4_Mtase"/>
    <property type="match status" value="1"/>
</dbReference>
<dbReference type="PROSITE" id="PS00093">
    <property type="entry name" value="N4_MTASE"/>
    <property type="match status" value="1"/>
</dbReference>
<sequence length="322" mass="37809">MKYLTDKKTKELKIRLKWNIFEKLKEISILEEKSFNYIVNELLDKILNKNLKTNNIQQFFTEKTNLVFDKENIKLYHNDFIKVDFSKYKGKINLIITSPPYNLSIDYGKHNDNLDYEDYLYFTKSWLEKSYQLLADDGRICVNIPLDKNKNGLKPIYADFVEVAKEVGFKYQSTIVWNEQNISRRTAWGSWLSASAPYVIAPVEMIVVMYKNQWKRLKKGESSIERDEFIEWTNGVWTFPGESKKRIGHPAPFPIELPKRCIKLFSYKDDLILDPFVGSGTTLISAYQEGRKAIGVEIDENYVNLSIKRLQEIPKNSYLFSV</sequence>
<dbReference type="GO" id="GO:0005737">
    <property type="term" value="C:cytoplasm"/>
    <property type="evidence" value="ECO:0007669"/>
    <property type="project" value="TreeGrafter"/>
</dbReference>
<dbReference type="PANTHER" id="PTHR13370">
    <property type="entry name" value="RNA METHYLASE-RELATED"/>
    <property type="match status" value="1"/>
</dbReference>
<evidence type="ECO:0000256" key="3">
    <source>
        <dbReference type="ARBA" id="ARBA00022679"/>
    </source>
</evidence>
<proteinExistence type="inferred from homology"/>
<keyword evidence="11" id="KW-1185">Reference proteome</keyword>
<dbReference type="PRINTS" id="PR00508">
    <property type="entry name" value="S21N4MTFRASE"/>
</dbReference>
<evidence type="ECO:0000313" key="11">
    <source>
        <dbReference type="Proteomes" id="UP000280842"/>
    </source>
</evidence>
<dbReference type="InterPro" id="IPR002941">
    <property type="entry name" value="DNA_methylase_N4/N6"/>
</dbReference>
<accession>A0A3M0B7B2</accession>
<keyword evidence="2 10" id="KW-0489">Methyltransferase</keyword>
<evidence type="ECO:0000256" key="2">
    <source>
        <dbReference type="ARBA" id="ARBA00022603"/>
    </source>
</evidence>
<dbReference type="EC" id="2.1.1.-" evidence="8"/>
<gene>
    <name evidence="10" type="ORF">CLV39_1509</name>
</gene>
<dbReference type="InterPro" id="IPR017985">
    <property type="entry name" value="MeTrfase_CN4_CS"/>
</dbReference>
<evidence type="ECO:0000259" key="9">
    <source>
        <dbReference type="Pfam" id="PF01555"/>
    </source>
</evidence>
<dbReference type="Gene3D" id="3.40.50.150">
    <property type="entry name" value="Vaccinia Virus protein VP39"/>
    <property type="match status" value="1"/>
</dbReference>
<evidence type="ECO:0000256" key="8">
    <source>
        <dbReference type="RuleBase" id="RU362026"/>
    </source>
</evidence>
<dbReference type="AlphaFoldDB" id="A0A3M0B7B2"/>
<dbReference type="PANTHER" id="PTHR13370:SF24">
    <property type="entry name" value="TYPE III RESTRICTION-MODIFICATION ENZYME STYLTI MOD SUBUNIT"/>
    <property type="match status" value="1"/>
</dbReference>
<keyword evidence="6" id="KW-0238">DNA-binding</keyword>
<dbReference type="EMBL" id="REFO01000015">
    <property type="protein sequence ID" value="RMA93031.1"/>
    <property type="molecule type" value="Genomic_DNA"/>
</dbReference>
<evidence type="ECO:0000256" key="1">
    <source>
        <dbReference type="ARBA" id="ARBA00010203"/>
    </source>
</evidence>
<name>A0A3M0B7B2_9AQUI</name>
<reference evidence="10 11" key="1">
    <citation type="submission" date="2018-10" db="EMBL/GenBank/DDBJ databases">
        <title>Genomic Encyclopedia of Archaeal and Bacterial Type Strains, Phase II (KMG-II): from individual species to whole genera.</title>
        <authorList>
            <person name="Goeker M."/>
        </authorList>
    </citation>
    <scope>NUCLEOTIDE SEQUENCE [LARGE SCALE GENOMIC DNA]</scope>
    <source>
        <strain evidence="10 11">VM1</strain>
    </source>
</reference>
<dbReference type="InterPro" id="IPR029063">
    <property type="entry name" value="SAM-dependent_MTases_sf"/>
</dbReference>
<keyword evidence="4" id="KW-0949">S-adenosyl-L-methionine</keyword>
<comment type="catalytic activity">
    <reaction evidence="7">
        <text>a 2'-deoxycytidine in DNA + S-adenosyl-L-methionine = an N(4)-methyl-2'-deoxycytidine in DNA + S-adenosyl-L-homocysteine + H(+)</text>
        <dbReference type="Rhea" id="RHEA:16857"/>
        <dbReference type="Rhea" id="RHEA-COMP:11369"/>
        <dbReference type="Rhea" id="RHEA-COMP:13674"/>
        <dbReference type="ChEBI" id="CHEBI:15378"/>
        <dbReference type="ChEBI" id="CHEBI:57856"/>
        <dbReference type="ChEBI" id="CHEBI:59789"/>
        <dbReference type="ChEBI" id="CHEBI:85452"/>
        <dbReference type="ChEBI" id="CHEBI:137933"/>
        <dbReference type="EC" id="2.1.1.113"/>
    </reaction>
</comment>
<dbReference type="RefSeq" id="WP_121923613.1">
    <property type="nucleotide sequence ID" value="NZ_REFO01000015.1"/>
</dbReference>
<evidence type="ECO:0000313" key="10">
    <source>
        <dbReference type="EMBL" id="RMA93031.1"/>
    </source>
</evidence>
<keyword evidence="5" id="KW-0680">Restriction system</keyword>
<dbReference type="SUPFAM" id="SSF53335">
    <property type="entry name" value="S-adenosyl-L-methionine-dependent methyltransferases"/>
    <property type="match status" value="1"/>
</dbReference>